<dbReference type="PANTHER" id="PTHR42946:SF1">
    <property type="entry name" value="PHOSPHOGLUCOMUTASE (ALPHA-D-GLUCOSE-1,6-BISPHOSPHATE-DEPENDENT)"/>
    <property type="match status" value="1"/>
</dbReference>
<feature type="domain" description="Alpha-D-phosphohexomutase alpha/beta/alpha" evidence="10">
    <location>
        <begin position="258"/>
        <end position="367"/>
    </location>
</feature>
<evidence type="ECO:0000256" key="3">
    <source>
        <dbReference type="ARBA" id="ARBA00022553"/>
    </source>
</evidence>
<evidence type="ECO:0000259" key="9">
    <source>
        <dbReference type="Pfam" id="PF02879"/>
    </source>
</evidence>
<dbReference type="Gene3D" id="3.40.120.10">
    <property type="entry name" value="Alpha-D-Glucose-1,6-Bisphosphate, subunit A, domain 3"/>
    <property type="match status" value="3"/>
</dbReference>
<dbReference type="HAMAP" id="MF_01554_B">
    <property type="entry name" value="GlmM_B"/>
    <property type="match status" value="1"/>
</dbReference>
<dbReference type="EMBL" id="UINC01000645">
    <property type="protein sequence ID" value="SUZ58857.1"/>
    <property type="molecule type" value="Genomic_DNA"/>
</dbReference>
<dbReference type="GO" id="GO:0000287">
    <property type="term" value="F:magnesium ion binding"/>
    <property type="evidence" value="ECO:0007669"/>
    <property type="project" value="InterPro"/>
</dbReference>
<proteinExistence type="inferred from homology"/>
<evidence type="ECO:0000313" key="11">
    <source>
        <dbReference type="EMBL" id="SUZ58857.1"/>
    </source>
</evidence>
<dbReference type="Pfam" id="PF02879">
    <property type="entry name" value="PGM_PMM_II"/>
    <property type="match status" value="1"/>
</dbReference>
<dbReference type="GO" id="GO:0005829">
    <property type="term" value="C:cytosol"/>
    <property type="evidence" value="ECO:0007669"/>
    <property type="project" value="TreeGrafter"/>
</dbReference>
<evidence type="ECO:0000256" key="6">
    <source>
        <dbReference type="ARBA" id="ARBA00023235"/>
    </source>
</evidence>
<feature type="domain" description="Alpha-D-phosphohexomutase alpha/beta/alpha" evidence="8">
    <location>
        <begin position="3"/>
        <end position="135"/>
    </location>
</feature>
<sequence>MSKQYFGTDGIRGRVGDDLINPDFCLKLGRSVGRTLSVKGRRPLVILGKDTRNSGYMLESALEAGLSSAGADVALLGPIPTPAVAYMTRTMRGDLGIVISASHNAFDDNGLKFFDSEANKLSDAMELSIERQLNAPLSPISASNLGHVFRVDDAHGRYIEFCKGTVDSRVRLEGLKVVVDCANGAAYDVAPRVYRELDADVIGISVDPDGSNINRNCGSTHPELLREKVLELSADVGIALDGDGDRVIMVDSEGEIVDGDELLYVIALSMKMQNRFCGGVVGTEMSNGGLQQAFEDLGIPFERAKVGDRYVVELMRDKGWVLGGESSGHIVCLDWATTGDGIVTALQVLVAMVSLKRSLSDLKRGMTKFPQEMINVALDEPGGVVNHPNVVNAIRDVEGKLGGVGRVLVRPSGTEPLLRVMVEGKNSMDVRRYAERIADVVLTSVDTRAGTLRSQ</sequence>
<dbReference type="GO" id="GO:0005975">
    <property type="term" value="P:carbohydrate metabolic process"/>
    <property type="evidence" value="ECO:0007669"/>
    <property type="project" value="InterPro"/>
</dbReference>
<dbReference type="SUPFAM" id="SSF53738">
    <property type="entry name" value="Phosphoglucomutase, first 3 domains"/>
    <property type="match status" value="3"/>
</dbReference>
<dbReference type="GO" id="GO:0006048">
    <property type="term" value="P:UDP-N-acetylglucosamine biosynthetic process"/>
    <property type="evidence" value="ECO:0007669"/>
    <property type="project" value="TreeGrafter"/>
</dbReference>
<dbReference type="FunFam" id="3.30.310.50:FF:000001">
    <property type="entry name" value="Phosphoglucosamine mutase"/>
    <property type="match status" value="1"/>
</dbReference>
<dbReference type="NCBIfam" id="NF008139">
    <property type="entry name" value="PRK10887.1"/>
    <property type="match status" value="1"/>
</dbReference>
<dbReference type="Pfam" id="PF02880">
    <property type="entry name" value="PGM_PMM_III"/>
    <property type="match status" value="1"/>
</dbReference>
<accession>A0A381NWN8</accession>
<dbReference type="GO" id="GO:0009252">
    <property type="term" value="P:peptidoglycan biosynthetic process"/>
    <property type="evidence" value="ECO:0007669"/>
    <property type="project" value="TreeGrafter"/>
</dbReference>
<evidence type="ECO:0000259" key="10">
    <source>
        <dbReference type="Pfam" id="PF02880"/>
    </source>
</evidence>
<dbReference type="InterPro" id="IPR005844">
    <property type="entry name" value="A-D-PHexomutase_a/b/a-I"/>
</dbReference>
<dbReference type="PRINTS" id="PR00509">
    <property type="entry name" value="PGMPMM"/>
</dbReference>
<dbReference type="SUPFAM" id="SSF55957">
    <property type="entry name" value="Phosphoglucomutase, C-terminal domain"/>
    <property type="match status" value="1"/>
</dbReference>
<dbReference type="FunFam" id="3.40.120.10:FF:000001">
    <property type="entry name" value="Phosphoglucosamine mutase"/>
    <property type="match status" value="1"/>
</dbReference>
<dbReference type="GO" id="GO:0008966">
    <property type="term" value="F:phosphoglucosamine mutase activity"/>
    <property type="evidence" value="ECO:0007669"/>
    <property type="project" value="InterPro"/>
</dbReference>
<reference evidence="11" key="1">
    <citation type="submission" date="2018-05" db="EMBL/GenBank/DDBJ databases">
        <authorList>
            <person name="Lanie J.A."/>
            <person name="Ng W.-L."/>
            <person name="Kazmierczak K.M."/>
            <person name="Andrzejewski T.M."/>
            <person name="Davidsen T.M."/>
            <person name="Wayne K.J."/>
            <person name="Tettelin H."/>
            <person name="Glass J.I."/>
            <person name="Rusch D."/>
            <person name="Podicherti R."/>
            <person name="Tsui H.-C.T."/>
            <person name="Winkler M.E."/>
        </authorList>
    </citation>
    <scope>NUCLEOTIDE SEQUENCE</scope>
</reference>
<dbReference type="CDD" id="cd05802">
    <property type="entry name" value="GlmM"/>
    <property type="match status" value="1"/>
</dbReference>
<evidence type="ECO:0000259" key="7">
    <source>
        <dbReference type="Pfam" id="PF00408"/>
    </source>
</evidence>
<dbReference type="InterPro" id="IPR006352">
    <property type="entry name" value="GlmM_bact"/>
</dbReference>
<dbReference type="InterPro" id="IPR005843">
    <property type="entry name" value="A-D-PHexomutase_C"/>
</dbReference>
<keyword evidence="4" id="KW-0479">Metal-binding</keyword>
<dbReference type="InterPro" id="IPR005846">
    <property type="entry name" value="A-D-PHexomutase_a/b/a-III"/>
</dbReference>
<dbReference type="InterPro" id="IPR016055">
    <property type="entry name" value="A-D-PHexomutase_a/b/a-I/II/III"/>
</dbReference>
<evidence type="ECO:0000256" key="1">
    <source>
        <dbReference type="ARBA" id="ARBA00001946"/>
    </source>
</evidence>
<comment type="cofactor">
    <cofactor evidence="1">
        <name>Mg(2+)</name>
        <dbReference type="ChEBI" id="CHEBI:18420"/>
    </cofactor>
</comment>
<dbReference type="InterPro" id="IPR005845">
    <property type="entry name" value="A-D-PHexomutase_a/b/a-II"/>
</dbReference>
<evidence type="ECO:0000256" key="2">
    <source>
        <dbReference type="ARBA" id="ARBA00010231"/>
    </source>
</evidence>
<gene>
    <name evidence="11" type="ORF">METZ01_LOCUS11711</name>
</gene>
<dbReference type="FunFam" id="3.40.120.10:FF:000003">
    <property type="entry name" value="Phosphoglucosamine mutase"/>
    <property type="match status" value="1"/>
</dbReference>
<dbReference type="InterPro" id="IPR050060">
    <property type="entry name" value="Phosphoglucosamine_mutase"/>
</dbReference>
<keyword evidence="6" id="KW-0413">Isomerase</keyword>
<keyword evidence="3" id="KW-0597">Phosphoprotein</keyword>
<dbReference type="Pfam" id="PF00408">
    <property type="entry name" value="PGM_PMM_IV"/>
    <property type="match status" value="1"/>
</dbReference>
<dbReference type="NCBIfam" id="TIGR01455">
    <property type="entry name" value="glmM"/>
    <property type="match status" value="1"/>
</dbReference>
<comment type="similarity">
    <text evidence="2">Belongs to the phosphohexose mutase family.</text>
</comment>
<evidence type="ECO:0008006" key="12">
    <source>
        <dbReference type="Google" id="ProtNLM"/>
    </source>
</evidence>
<protein>
    <recommendedName>
        <fullName evidence="12">Phosphoglucosamine mutase</fullName>
    </recommendedName>
</protein>
<dbReference type="Pfam" id="PF02878">
    <property type="entry name" value="PGM_PMM_I"/>
    <property type="match status" value="1"/>
</dbReference>
<organism evidence="11">
    <name type="scientific">marine metagenome</name>
    <dbReference type="NCBI Taxonomy" id="408172"/>
    <lineage>
        <taxon>unclassified sequences</taxon>
        <taxon>metagenomes</taxon>
        <taxon>ecological metagenomes</taxon>
    </lineage>
</organism>
<evidence type="ECO:0000256" key="5">
    <source>
        <dbReference type="ARBA" id="ARBA00022842"/>
    </source>
</evidence>
<evidence type="ECO:0000256" key="4">
    <source>
        <dbReference type="ARBA" id="ARBA00022723"/>
    </source>
</evidence>
<dbReference type="Gene3D" id="3.30.310.50">
    <property type="entry name" value="Alpha-D-phosphohexomutase, C-terminal domain"/>
    <property type="match status" value="1"/>
</dbReference>
<feature type="domain" description="Alpha-D-phosphohexomutase alpha/beta/alpha" evidence="9">
    <location>
        <begin position="157"/>
        <end position="254"/>
    </location>
</feature>
<name>A0A381NWN8_9ZZZZ</name>
<dbReference type="InterPro" id="IPR036900">
    <property type="entry name" value="A-D-PHexomutase_C_sf"/>
</dbReference>
<keyword evidence="5" id="KW-0460">Magnesium</keyword>
<dbReference type="PANTHER" id="PTHR42946">
    <property type="entry name" value="PHOSPHOHEXOSE MUTASE"/>
    <property type="match status" value="1"/>
</dbReference>
<dbReference type="AlphaFoldDB" id="A0A381NWN8"/>
<dbReference type="GO" id="GO:0004615">
    <property type="term" value="F:phosphomannomutase activity"/>
    <property type="evidence" value="ECO:0007669"/>
    <property type="project" value="TreeGrafter"/>
</dbReference>
<dbReference type="InterPro" id="IPR005841">
    <property type="entry name" value="Alpha-D-phosphohexomutase_SF"/>
</dbReference>
<feature type="domain" description="Alpha-D-phosphohexomutase C-terminal" evidence="7">
    <location>
        <begin position="373"/>
        <end position="439"/>
    </location>
</feature>
<evidence type="ECO:0000259" key="8">
    <source>
        <dbReference type="Pfam" id="PF02878"/>
    </source>
</evidence>